<evidence type="ECO:0000313" key="2">
    <source>
        <dbReference type="Proteomes" id="UP001496674"/>
    </source>
</evidence>
<dbReference type="Proteomes" id="UP001496674">
    <property type="component" value="Chromosome"/>
</dbReference>
<sequence length="266" mass="31557">MKLNRTRPFRLEKMYFDCIDEDGNCFILYWSVMEIRFLRFIYSGLLFSDSDNTIFEKFSFKKTPRPGATRFLTVENPLLNIKGEWWQTDNPIYCPLLNNLKNGDLNWNCHHPKAESWIEYNGKIYRGYGYAETLFLSIKPWNLPFEVIKWGHFMSEKSTIIWIQLNGEQHINNLWYNGKEYNDGMILEDRVIFNKGGFVLLFQNISTLREGEIIHILPKYHIIKALIKKSILNGNETKYKAESFFAIDGKTIDNGWSLYETVTWKK</sequence>
<name>A0ABM8IFD4_9BACE</name>
<organism evidence="1 2">
    <name type="scientific">Bacteroides sedimenti</name>
    <dbReference type="NCBI Taxonomy" id="2136147"/>
    <lineage>
        <taxon>Bacteria</taxon>
        <taxon>Pseudomonadati</taxon>
        <taxon>Bacteroidota</taxon>
        <taxon>Bacteroidia</taxon>
        <taxon>Bacteroidales</taxon>
        <taxon>Bacteroidaceae</taxon>
        <taxon>Bacteroides</taxon>
    </lineage>
</organism>
<dbReference type="RefSeq" id="WP_353334222.1">
    <property type="nucleotide sequence ID" value="NZ_AP028055.1"/>
</dbReference>
<dbReference type="EMBL" id="AP028055">
    <property type="protein sequence ID" value="BEG99017.1"/>
    <property type="molecule type" value="Genomic_DNA"/>
</dbReference>
<keyword evidence="2" id="KW-1185">Reference proteome</keyword>
<accession>A0ABM8IFD4</accession>
<reference evidence="1 2" key="1">
    <citation type="submission" date="2023-04" db="EMBL/GenBank/DDBJ databases">
        <title>Draft genome sequence of acteroides sedimenti strain YN3PY1.</title>
        <authorList>
            <person name="Yoshida N."/>
        </authorList>
    </citation>
    <scope>NUCLEOTIDE SEQUENCE [LARGE SCALE GENOMIC DNA]</scope>
    <source>
        <strain evidence="1 2">YN3PY1</strain>
    </source>
</reference>
<evidence type="ECO:0000313" key="1">
    <source>
        <dbReference type="EMBL" id="BEG99017.1"/>
    </source>
</evidence>
<proteinExistence type="predicted"/>
<gene>
    <name evidence="1" type="ORF">BSYN_12820</name>
</gene>
<protein>
    <submittedName>
        <fullName evidence="1">Uncharacterized protein</fullName>
    </submittedName>
</protein>